<reference evidence="3 4" key="1">
    <citation type="submission" date="2019-02" db="EMBL/GenBank/DDBJ databases">
        <title>Deep-cultivation of Planctomycetes and their phenomic and genomic characterization uncovers novel biology.</title>
        <authorList>
            <person name="Wiegand S."/>
            <person name="Jogler M."/>
            <person name="Boedeker C."/>
            <person name="Pinto D."/>
            <person name="Vollmers J."/>
            <person name="Rivas-Marin E."/>
            <person name="Kohn T."/>
            <person name="Peeters S.H."/>
            <person name="Heuer A."/>
            <person name="Rast P."/>
            <person name="Oberbeckmann S."/>
            <person name="Bunk B."/>
            <person name="Jeske O."/>
            <person name="Meyerdierks A."/>
            <person name="Storesund J.E."/>
            <person name="Kallscheuer N."/>
            <person name="Luecker S."/>
            <person name="Lage O.M."/>
            <person name="Pohl T."/>
            <person name="Merkel B.J."/>
            <person name="Hornburger P."/>
            <person name="Mueller R.-W."/>
            <person name="Bruemmer F."/>
            <person name="Labrenz M."/>
            <person name="Spormann A.M."/>
            <person name="Op Den Camp H."/>
            <person name="Overmann J."/>
            <person name="Amann R."/>
            <person name="Jetten M.S.M."/>
            <person name="Mascher T."/>
            <person name="Medema M.H."/>
            <person name="Devos D.P."/>
            <person name="Kaster A.-K."/>
            <person name="Ovreas L."/>
            <person name="Rohde M."/>
            <person name="Galperin M.Y."/>
            <person name="Jogler C."/>
        </authorList>
    </citation>
    <scope>NUCLEOTIDE SEQUENCE [LARGE SCALE GENOMIC DNA]</scope>
    <source>
        <strain evidence="3 4">Pan54</strain>
    </source>
</reference>
<feature type="chain" id="PRO_5023064807" description="Pyrrolo-quinoline quinone repeat domain-containing protein" evidence="1">
    <location>
        <begin position="24"/>
        <end position="324"/>
    </location>
</feature>
<keyword evidence="4" id="KW-1185">Reference proteome</keyword>
<proteinExistence type="predicted"/>
<dbReference type="InterPro" id="IPR053143">
    <property type="entry name" value="Arylsulfate_ST"/>
</dbReference>
<evidence type="ECO:0000313" key="4">
    <source>
        <dbReference type="Proteomes" id="UP000316095"/>
    </source>
</evidence>
<sequence length="324" mass="36327" precursor="true">MVRTVLLTFFVTCAFAVTDFANAKDSQVQHSFLTADSSKQIIAIINEDGLPQWTHKIGPLHDLHLLSNGNVLFQTNWKRIVEVNPATDEVVWEFQAGQGTKKKVEVHAFERLKNGNTMVVESGTSRILEVDPHGNVVHTIPLQVKQPHAHRDTRLVRTLDNGNYLVCHEGEGLVREYNREGKIIWEYEVPLFGEKPRDGHGVEAYGNQCFAALRLKNGNTLISTGNGHRVIEVTPEKKVVWSLDQNELPGIQLAWVTTLQVLPNGNIVLGNCHAGPDNPQVIEITKDKQIAWTFHDFNRFGNALTNTQILSTDGKTVHLKQTTR</sequence>
<dbReference type="SUPFAM" id="SSF101898">
    <property type="entry name" value="NHL repeat"/>
    <property type="match status" value="1"/>
</dbReference>
<dbReference type="AlphaFoldDB" id="A0A5C5XM34"/>
<keyword evidence="1" id="KW-0732">Signal</keyword>
<evidence type="ECO:0000313" key="3">
    <source>
        <dbReference type="EMBL" id="TWT62792.1"/>
    </source>
</evidence>
<dbReference type="Proteomes" id="UP000316095">
    <property type="component" value="Unassembled WGS sequence"/>
</dbReference>
<organism evidence="3 4">
    <name type="scientific">Rubinisphaera italica</name>
    <dbReference type="NCBI Taxonomy" id="2527969"/>
    <lineage>
        <taxon>Bacteria</taxon>
        <taxon>Pseudomonadati</taxon>
        <taxon>Planctomycetota</taxon>
        <taxon>Planctomycetia</taxon>
        <taxon>Planctomycetales</taxon>
        <taxon>Planctomycetaceae</taxon>
        <taxon>Rubinisphaera</taxon>
    </lineage>
</organism>
<dbReference type="PANTHER" id="PTHR35340:SF5">
    <property type="entry name" value="ASST-DOMAIN-CONTAINING PROTEIN"/>
    <property type="match status" value="1"/>
</dbReference>
<dbReference type="EMBL" id="SJPG01000001">
    <property type="protein sequence ID" value="TWT62792.1"/>
    <property type="molecule type" value="Genomic_DNA"/>
</dbReference>
<feature type="signal peptide" evidence="1">
    <location>
        <begin position="1"/>
        <end position="23"/>
    </location>
</feature>
<evidence type="ECO:0000256" key="1">
    <source>
        <dbReference type="SAM" id="SignalP"/>
    </source>
</evidence>
<protein>
    <recommendedName>
        <fullName evidence="2">Pyrrolo-quinoline quinone repeat domain-containing protein</fullName>
    </recommendedName>
</protein>
<name>A0A5C5XM34_9PLAN</name>
<comment type="caution">
    <text evidence="3">The sequence shown here is derived from an EMBL/GenBank/DDBJ whole genome shotgun (WGS) entry which is preliminary data.</text>
</comment>
<dbReference type="OrthoDB" id="264813at2"/>
<dbReference type="PANTHER" id="PTHR35340">
    <property type="entry name" value="PQQ ENZYME REPEAT PROTEIN-RELATED"/>
    <property type="match status" value="1"/>
</dbReference>
<dbReference type="Gene3D" id="2.130.10.10">
    <property type="entry name" value="YVTN repeat-like/Quinoprotein amine dehydrogenase"/>
    <property type="match status" value="1"/>
</dbReference>
<dbReference type="InterPro" id="IPR015943">
    <property type="entry name" value="WD40/YVTN_repeat-like_dom_sf"/>
</dbReference>
<dbReference type="InterPro" id="IPR002372">
    <property type="entry name" value="PQQ_rpt_dom"/>
</dbReference>
<gene>
    <name evidence="3" type="ORF">Pan54_35380</name>
</gene>
<dbReference type="RefSeq" id="WP_146504611.1">
    <property type="nucleotide sequence ID" value="NZ_SJPG01000001.1"/>
</dbReference>
<accession>A0A5C5XM34</accession>
<evidence type="ECO:0000259" key="2">
    <source>
        <dbReference type="Pfam" id="PF13360"/>
    </source>
</evidence>
<feature type="domain" description="Pyrrolo-quinoline quinone repeat" evidence="2">
    <location>
        <begin position="39"/>
        <end position="293"/>
    </location>
</feature>
<dbReference type="Pfam" id="PF13360">
    <property type="entry name" value="PQQ_2"/>
    <property type="match status" value="1"/>
</dbReference>